<dbReference type="PANTHER" id="PTHR16524">
    <property type="entry name" value="CELL DEATH REGULATOR AVEN"/>
    <property type="match status" value="1"/>
</dbReference>
<evidence type="ECO:0000313" key="2">
    <source>
        <dbReference type="EMBL" id="JAS33002.1"/>
    </source>
</evidence>
<accession>A0A1B6E4Z2</accession>
<feature type="compositionally biased region" description="Basic residues" evidence="1">
    <location>
        <begin position="8"/>
        <end position="27"/>
    </location>
</feature>
<feature type="compositionally biased region" description="Basic and acidic residues" evidence="1">
    <location>
        <begin position="63"/>
        <end position="91"/>
    </location>
</feature>
<dbReference type="AlphaFoldDB" id="A0A1B6E4Z2"/>
<reference evidence="2" key="1">
    <citation type="submission" date="2015-12" db="EMBL/GenBank/DDBJ databases">
        <title>De novo transcriptome assembly of four potential Pierce s Disease insect vectors from Arizona vineyards.</title>
        <authorList>
            <person name="Tassone E.E."/>
        </authorList>
    </citation>
    <scope>NUCLEOTIDE SEQUENCE</scope>
</reference>
<gene>
    <name evidence="2" type="ORF">g.31765</name>
</gene>
<sequence length="358" mass="41275">MEDPYSLKKARNHKRKSNLSWKSKAKNKAVGYQTQKLKTGVKAQQELSHKSDLSEDVEEDDRTESSSEEEKHETVDKSSLKNETKEKEKPNAKNYSCRKVTSNWEKYNILDAITKDEEDGSKVTDYGFLLNLPKSYDGRLKLKEVEWSAESRELLNSCLSIDLNLISKGLACIPFFERQDLSEDLFTVEEIEEMKNEAKRNKEEYNIYLESTLNVGEDNSLRKSSYSVNDTFLENFNHDITNLDNQEESKNIICSEKIHVNENTNLESDTFLNLIPEIESKNKVINEITNKTEESTQNEFKEYEDLDLLLSLKQSVSSAPVSNSKIERTVVSKPDEKFKCTSTEKGNLEDWLDSILDD</sequence>
<proteinExistence type="predicted"/>
<name>A0A1B6E4Z2_9HEMI</name>
<dbReference type="GO" id="GO:0010972">
    <property type="term" value="P:negative regulation of G2/M transition of mitotic cell cycle"/>
    <property type="evidence" value="ECO:0007669"/>
    <property type="project" value="TreeGrafter"/>
</dbReference>
<dbReference type="PANTHER" id="PTHR16524:SF2">
    <property type="entry name" value="CELL DEATH REGULATOR AVEN"/>
    <property type="match status" value="1"/>
</dbReference>
<dbReference type="EMBL" id="GEDC01004296">
    <property type="protein sequence ID" value="JAS33002.1"/>
    <property type="molecule type" value="Transcribed_RNA"/>
</dbReference>
<protein>
    <recommendedName>
        <fullName evidence="3">Cell death regulator Aven</fullName>
    </recommendedName>
</protein>
<evidence type="ECO:0000256" key="1">
    <source>
        <dbReference type="SAM" id="MobiDB-lite"/>
    </source>
</evidence>
<dbReference type="InterPro" id="IPR026187">
    <property type="entry name" value="Aven"/>
</dbReference>
<evidence type="ECO:0008006" key="3">
    <source>
        <dbReference type="Google" id="ProtNLM"/>
    </source>
</evidence>
<feature type="region of interest" description="Disordered" evidence="1">
    <location>
        <begin position="1"/>
        <end position="93"/>
    </location>
</feature>
<organism evidence="2">
    <name type="scientific">Clastoptera arizonana</name>
    <name type="common">Arizona spittle bug</name>
    <dbReference type="NCBI Taxonomy" id="38151"/>
    <lineage>
        <taxon>Eukaryota</taxon>
        <taxon>Metazoa</taxon>
        <taxon>Ecdysozoa</taxon>
        <taxon>Arthropoda</taxon>
        <taxon>Hexapoda</taxon>
        <taxon>Insecta</taxon>
        <taxon>Pterygota</taxon>
        <taxon>Neoptera</taxon>
        <taxon>Paraneoptera</taxon>
        <taxon>Hemiptera</taxon>
        <taxon>Auchenorrhyncha</taxon>
        <taxon>Cercopoidea</taxon>
        <taxon>Clastopteridae</taxon>
        <taxon>Clastoptera</taxon>
    </lineage>
</organism>